<reference evidence="2 3" key="1">
    <citation type="submission" date="2024-01" db="EMBL/GenBank/DDBJ databases">
        <title>The genomes of 5 underutilized Papilionoideae crops provide insights into root nodulation and disease resistanc.</title>
        <authorList>
            <person name="Jiang F."/>
        </authorList>
    </citation>
    <scope>NUCLEOTIDE SEQUENCE [LARGE SCALE GENOMIC DNA]</scope>
    <source>
        <strain evidence="2">LVBAO_FW01</strain>
        <tissue evidence="2">Leaves</tissue>
    </source>
</reference>
<keyword evidence="1" id="KW-0472">Membrane</keyword>
<dbReference type="AlphaFoldDB" id="A0AAN9KXT9"/>
<evidence type="ECO:0000313" key="3">
    <source>
        <dbReference type="Proteomes" id="UP001367508"/>
    </source>
</evidence>
<keyword evidence="1" id="KW-1133">Transmembrane helix</keyword>
<evidence type="ECO:0000256" key="1">
    <source>
        <dbReference type="SAM" id="Phobius"/>
    </source>
</evidence>
<organism evidence="2 3">
    <name type="scientific">Canavalia gladiata</name>
    <name type="common">Sword bean</name>
    <name type="synonym">Dolichos gladiatus</name>
    <dbReference type="NCBI Taxonomy" id="3824"/>
    <lineage>
        <taxon>Eukaryota</taxon>
        <taxon>Viridiplantae</taxon>
        <taxon>Streptophyta</taxon>
        <taxon>Embryophyta</taxon>
        <taxon>Tracheophyta</taxon>
        <taxon>Spermatophyta</taxon>
        <taxon>Magnoliopsida</taxon>
        <taxon>eudicotyledons</taxon>
        <taxon>Gunneridae</taxon>
        <taxon>Pentapetalae</taxon>
        <taxon>rosids</taxon>
        <taxon>fabids</taxon>
        <taxon>Fabales</taxon>
        <taxon>Fabaceae</taxon>
        <taxon>Papilionoideae</taxon>
        <taxon>50 kb inversion clade</taxon>
        <taxon>NPAAA clade</taxon>
        <taxon>indigoferoid/millettioid clade</taxon>
        <taxon>Phaseoleae</taxon>
        <taxon>Canavalia</taxon>
    </lineage>
</organism>
<gene>
    <name evidence="2" type="ORF">VNO77_29466</name>
</gene>
<accession>A0AAN9KXT9</accession>
<dbReference type="Proteomes" id="UP001367508">
    <property type="component" value="Unassembled WGS sequence"/>
</dbReference>
<protein>
    <submittedName>
        <fullName evidence="2">Uncharacterized protein</fullName>
    </submittedName>
</protein>
<comment type="caution">
    <text evidence="2">The sequence shown here is derived from an EMBL/GenBank/DDBJ whole genome shotgun (WGS) entry which is preliminary data.</text>
</comment>
<evidence type="ECO:0000313" key="2">
    <source>
        <dbReference type="EMBL" id="KAK7325306.1"/>
    </source>
</evidence>
<keyword evidence="1" id="KW-0812">Transmembrane</keyword>
<name>A0AAN9KXT9_CANGL</name>
<feature type="transmembrane region" description="Helical" evidence="1">
    <location>
        <begin position="15"/>
        <end position="36"/>
    </location>
</feature>
<proteinExistence type="predicted"/>
<dbReference type="EMBL" id="JAYMYQ010000006">
    <property type="protein sequence ID" value="KAK7325306.1"/>
    <property type="molecule type" value="Genomic_DNA"/>
</dbReference>
<keyword evidence="3" id="KW-1185">Reference proteome</keyword>
<sequence>MHTFMHSCLNIWMDLISRVILIESGIVTWMTCVRLLQCQQKSTQMKRCWRASALSQMLTKVSYFFLETR</sequence>